<protein>
    <recommendedName>
        <fullName evidence="4">CC domain-containing protein</fullName>
    </recommendedName>
</protein>
<sequence length="110" mass="11942">MSKNIYFLTSTLFTLIIIFNEINYISGKCGGCWPGQYCCGNTCCRSDHCCGKKTGAPECRPNNYHCCGENDSGSCPNGSKCASIGCLPNKLERLLHGGNITEYLNVTKGK</sequence>
<evidence type="ECO:0008006" key="4">
    <source>
        <dbReference type="Google" id="ProtNLM"/>
    </source>
</evidence>
<organism evidence="2 3">
    <name type="scientific">Meloidogyne graminicola</name>
    <dbReference type="NCBI Taxonomy" id="189291"/>
    <lineage>
        <taxon>Eukaryota</taxon>
        <taxon>Metazoa</taxon>
        <taxon>Ecdysozoa</taxon>
        <taxon>Nematoda</taxon>
        <taxon>Chromadorea</taxon>
        <taxon>Rhabditida</taxon>
        <taxon>Tylenchina</taxon>
        <taxon>Tylenchomorpha</taxon>
        <taxon>Tylenchoidea</taxon>
        <taxon>Meloidogynidae</taxon>
        <taxon>Meloidogyninae</taxon>
        <taxon>Meloidogyne</taxon>
    </lineage>
</organism>
<accession>A0A8S9ZI31</accession>
<keyword evidence="1" id="KW-0732">Signal</keyword>
<dbReference type="EMBL" id="JABEBT010000087">
    <property type="protein sequence ID" value="KAF7633032.1"/>
    <property type="molecule type" value="Genomic_DNA"/>
</dbReference>
<feature type="signal peptide" evidence="1">
    <location>
        <begin position="1"/>
        <end position="27"/>
    </location>
</feature>
<keyword evidence="3" id="KW-1185">Reference proteome</keyword>
<dbReference type="Proteomes" id="UP000605970">
    <property type="component" value="Unassembled WGS sequence"/>
</dbReference>
<comment type="caution">
    <text evidence="2">The sequence shown here is derived from an EMBL/GenBank/DDBJ whole genome shotgun (WGS) entry which is preliminary data.</text>
</comment>
<dbReference type="AlphaFoldDB" id="A0A8S9ZI31"/>
<feature type="non-terminal residue" evidence="2">
    <location>
        <position position="110"/>
    </location>
</feature>
<evidence type="ECO:0000313" key="2">
    <source>
        <dbReference type="EMBL" id="KAF7633032.1"/>
    </source>
</evidence>
<feature type="chain" id="PRO_5035787686" description="CC domain-containing protein" evidence="1">
    <location>
        <begin position="28"/>
        <end position="110"/>
    </location>
</feature>
<name>A0A8S9ZI31_9BILA</name>
<evidence type="ECO:0000256" key="1">
    <source>
        <dbReference type="SAM" id="SignalP"/>
    </source>
</evidence>
<evidence type="ECO:0000313" key="3">
    <source>
        <dbReference type="Proteomes" id="UP000605970"/>
    </source>
</evidence>
<proteinExistence type="predicted"/>
<reference evidence="2" key="1">
    <citation type="journal article" date="2020" name="Ecol. Evol.">
        <title>Genome structure and content of the rice root-knot nematode (Meloidogyne graminicola).</title>
        <authorList>
            <person name="Phan N.T."/>
            <person name="Danchin E.G.J."/>
            <person name="Klopp C."/>
            <person name="Perfus-Barbeoch L."/>
            <person name="Kozlowski D.K."/>
            <person name="Koutsovoulos G.D."/>
            <person name="Lopez-Roques C."/>
            <person name="Bouchez O."/>
            <person name="Zahm M."/>
            <person name="Besnard G."/>
            <person name="Bellafiore S."/>
        </authorList>
    </citation>
    <scope>NUCLEOTIDE SEQUENCE</scope>
    <source>
        <strain evidence="2">VN-18</strain>
    </source>
</reference>
<gene>
    <name evidence="2" type="ORF">Mgra_00007613</name>
</gene>